<feature type="region of interest" description="Disordered" evidence="6">
    <location>
        <begin position="880"/>
        <end position="903"/>
    </location>
</feature>
<feature type="domain" description="Integrase catalytic" evidence="8">
    <location>
        <begin position="590"/>
        <end position="663"/>
    </location>
</feature>
<dbReference type="InterPro" id="IPR043502">
    <property type="entry name" value="DNA/RNA_pol_sf"/>
</dbReference>
<evidence type="ECO:0000256" key="3">
    <source>
        <dbReference type="ARBA" id="ARBA00022750"/>
    </source>
</evidence>
<dbReference type="InterPro" id="IPR036397">
    <property type="entry name" value="RNaseH_sf"/>
</dbReference>
<dbReference type="InterPro" id="IPR057670">
    <property type="entry name" value="SH3_retrovirus"/>
</dbReference>
<evidence type="ECO:0000313" key="10">
    <source>
        <dbReference type="Proteomes" id="UP001151760"/>
    </source>
</evidence>
<dbReference type="InterPro" id="IPR013103">
    <property type="entry name" value="RVT_2"/>
</dbReference>
<keyword evidence="1" id="KW-0645">Protease</keyword>
<dbReference type="PANTHER" id="PTHR42648">
    <property type="entry name" value="TRANSPOSASE, PUTATIVE-RELATED"/>
    <property type="match status" value="1"/>
</dbReference>
<dbReference type="InterPro" id="IPR054722">
    <property type="entry name" value="PolX-like_BBD"/>
</dbReference>
<feature type="domain" description="CCHC-type" evidence="7">
    <location>
        <begin position="120"/>
        <end position="135"/>
    </location>
</feature>
<dbReference type="SUPFAM" id="SSF57756">
    <property type="entry name" value="Retrovirus zinc finger-like domains"/>
    <property type="match status" value="1"/>
</dbReference>
<feature type="region of interest" description="Disordered" evidence="6">
    <location>
        <begin position="371"/>
        <end position="393"/>
    </location>
</feature>
<sequence>MSYCSTAVEVKSSTNKVKSGHIGAYSTCTPTSSNNIQEREVPAGFADEVIYSLFAKQSEDLDLLHEDLEQIDDVDIEEMDINWQIAMIAIRMKKFYKKTGRRVRIDGNKPVGFDKKKLECFKCHNTSHFARECPSKGTNDGKKRDSFYQDQGAGKKEQNQNCLLTIDDGVEKRQIMHSWQSAQIMRRIGMKAVKEKEQLHKTVDLWKNSSKNLWRLVDSGPQKPEISDSYDNSTKHFTCQSNDSEGSFRNPSEHSSETESESISVPNEMSKSKSVTENEKVVSESKEVEPSCVTQLKKQRVFNTGNGVEKPVWNNANRVNRANHFVPRPVQLNAVRSNVNTGRANVNSVKSNVNSVRHNVNSVRTNVNTSRFKQPVPTSNSNSFSPVRPQGNWGTAVKTSAGYNWRRPRPNFNYNSGSNFDHPLKNIEDRGIFDSGCSGHMTGNKDHLDDFKECKGGSVTFRGSKGYITGKGRIRDGNLDFDSMYFVKELGHFNLFSISQICDKHHKVLFTETECLVVSPDFKMPNENQILLKVPRQHNMYSFDMKTPSLTKDYACLTAKATSDESKLWHRRLEICLNFGGNTRNKTRVISNAPNTARTPQQNRVAERMNRTLIEAARTMLADSLLPTTFWAEAVNTACYIFNRVRVTKPQNKTPYELLFGHKPMISYIRPFGCHVTILDTLSVLGKFDGKSDEGFLVGYSLNSKAYRVYNLVTKRVEVNLHVNFLEEKPNVKGVGYRWMFDIDYLTDSMNYIPVSLENQAKPHAGTSAVTNHASTSEVTNSAGTPNTNESEEEDEAEELIIVPTAVQHTAAKVGTRKPSTNSKKEECLTELQNLKSQEKEASPNGISEDAPDILAFRKELDAIAQKHLGATLENKITSTSSVNTSSGSVNTGKFDASQHADPDNSDILELEIFNRPKQGIFDAASYDEEGVVTDFNNLPTEVAISPIPTIRIHNIHPQSQILGDPKSSVQTRSRVQQHSEAHALVSYVQKQQRNNHKDQQHCLFACFLSQEEPKKISEALQDDSWVEAMQEELLQFRLQQVWILVDLPHEAKVIGTKWVYRNKRDERGVVVRNKARLVAQGHRQEEGIDYDEVFAPVARIEAIRLFLAFFSFMGFIVYQIDVKSSFLYGTIDEEVYVSQPLGFVDPDHPKKVYKVVKALYGLHQAPRSWYATLSTFLEKHGYRRGTIDKTLFIKKDRKAIMLVQVYVEDIIFGSTRKSWCDEFEALMKGRFPMSSMGELIFFLGLQVKQKTDGIFISQDTYVADMLKKFNLTSVKTAITPMETKMALIKDEEADEVNVTPKTSHLNAVNEENRLVPYGQTHIWAMQDFRGGRYRSYNPWKQLKTLSKVASQRSKSVRMGKRYKRRKCPREEDMILDLKILVLAWERLTEEDFARRCLELVNQRKKYSCQKERATARRVKPMTQSLAEETTDELFEESRDMEAYTVKEVDYKGTRCERYGEELQTEISMKLRNDDKKMFQIQKKKFVHKGDSETDKEELVEAMNPTPLDTKSNIVAMEDISTRCMEQTSWKMLDAEYMSDSMYYMMRSSVLKSNEVISSCGHMLETVDYNGREKGLSVG</sequence>
<keyword evidence="2" id="KW-0479">Metal-binding</keyword>
<dbReference type="InterPro" id="IPR036875">
    <property type="entry name" value="Znf_CCHC_sf"/>
</dbReference>
<reference evidence="9" key="1">
    <citation type="journal article" date="2022" name="Int. J. Mol. Sci.">
        <title>Draft Genome of Tanacetum Coccineum: Genomic Comparison of Closely Related Tanacetum-Family Plants.</title>
        <authorList>
            <person name="Yamashiro T."/>
            <person name="Shiraishi A."/>
            <person name="Nakayama K."/>
            <person name="Satake H."/>
        </authorList>
    </citation>
    <scope>NUCLEOTIDE SEQUENCE</scope>
</reference>
<dbReference type="PROSITE" id="PS50994">
    <property type="entry name" value="INTEGRASE"/>
    <property type="match status" value="1"/>
</dbReference>
<evidence type="ECO:0000256" key="5">
    <source>
        <dbReference type="PROSITE-ProRule" id="PRU00047"/>
    </source>
</evidence>
<evidence type="ECO:0000256" key="2">
    <source>
        <dbReference type="ARBA" id="ARBA00022723"/>
    </source>
</evidence>
<dbReference type="SMART" id="SM00343">
    <property type="entry name" value="ZnF_C2HC"/>
    <property type="match status" value="1"/>
</dbReference>
<accession>A0ABQ5AKP3</accession>
<dbReference type="Proteomes" id="UP001151760">
    <property type="component" value="Unassembled WGS sequence"/>
</dbReference>
<dbReference type="Gene3D" id="3.30.420.10">
    <property type="entry name" value="Ribonuclease H-like superfamily/Ribonuclease H"/>
    <property type="match status" value="1"/>
</dbReference>
<feature type="compositionally biased region" description="Polar residues" evidence="6">
    <location>
        <begin position="768"/>
        <end position="789"/>
    </location>
</feature>
<feature type="compositionally biased region" description="Basic and acidic residues" evidence="6">
    <location>
        <begin position="270"/>
        <end position="289"/>
    </location>
</feature>
<dbReference type="SUPFAM" id="SSF56672">
    <property type="entry name" value="DNA/RNA polymerases"/>
    <property type="match status" value="1"/>
</dbReference>
<dbReference type="InterPro" id="IPR001878">
    <property type="entry name" value="Znf_CCHC"/>
</dbReference>
<dbReference type="SUPFAM" id="SSF53098">
    <property type="entry name" value="Ribonuclease H-like"/>
    <property type="match status" value="1"/>
</dbReference>
<keyword evidence="10" id="KW-1185">Reference proteome</keyword>
<evidence type="ECO:0000259" key="7">
    <source>
        <dbReference type="PROSITE" id="PS50158"/>
    </source>
</evidence>
<feature type="compositionally biased region" description="Polar residues" evidence="6">
    <location>
        <begin position="229"/>
        <end position="250"/>
    </location>
</feature>
<evidence type="ECO:0000256" key="4">
    <source>
        <dbReference type="ARBA" id="ARBA00022801"/>
    </source>
</evidence>
<evidence type="ECO:0000256" key="6">
    <source>
        <dbReference type="SAM" id="MobiDB-lite"/>
    </source>
</evidence>
<dbReference type="InterPro" id="IPR001584">
    <property type="entry name" value="Integrase_cat-core"/>
</dbReference>
<reference evidence="9" key="2">
    <citation type="submission" date="2022-01" db="EMBL/GenBank/DDBJ databases">
        <authorList>
            <person name="Yamashiro T."/>
            <person name="Shiraishi A."/>
            <person name="Satake H."/>
            <person name="Nakayama K."/>
        </authorList>
    </citation>
    <scope>NUCLEOTIDE SEQUENCE</scope>
</reference>
<evidence type="ECO:0000259" key="8">
    <source>
        <dbReference type="PROSITE" id="PS50994"/>
    </source>
</evidence>
<gene>
    <name evidence="9" type="ORF">Tco_0824419</name>
</gene>
<dbReference type="Pfam" id="PF07727">
    <property type="entry name" value="RVT_2"/>
    <property type="match status" value="1"/>
</dbReference>
<dbReference type="Pfam" id="PF25597">
    <property type="entry name" value="SH3_retrovirus"/>
    <property type="match status" value="1"/>
</dbReference>
<protein>
    <submittedName>
        <fullName evidence="9">Ribonuclease H-like domain-containing protein</fullName>
    </submittedName>
</protein>
<evidence type="ECO:0000256" key="1">
    <source>
        <dbReference type="ARBA" id="ARBA00022670"/>
    </source>
</evidence>
<name>A0ABQ5AKP3_9ASTR</name>
<keyword evidence="5" id="KW-0862">Zinc</keyword>
<feature type="compositionally biased region" description="Polar residues" evidence="6">
    <location>
        <begin position="376"/>
        <end position="385"/>
    </location>
</feature>
<feature type="region of interest" description="Disordered" evidence="6">
    <location>
        <begin position="133"/>
        <end position="154"/>
    </location>
</feature>
<proteinExistence type="predicted"/>
<feature type="region of interest" description="Disordered" evidence="6">
    <location>
        <begin position="764"/>
        <end position="796"/>
    </location>
</feature>
<organism evidence="9 10">
    <name type="scientific">Tanacetum coccineum</name>
    <dbReference type="NCBI Taxonomy" id="301880"/>
    <lineage>
        <taxon>Eukaryota</taxon>
        <taxon>Viridiplantae</taxon>
        <taxon>Streptophyta</taxon>
        <taxon>Embryophyta</taxon>
        <taxon>Tracheophyta</taxon>
        <taxon>Spermatophyta</taxon>
        <taxon>Magnoliopsida</taxon>
        <taxon>eudicotyledons</taxon>
        <taxon>Gunneridae</taxon>
        <taxon>Pentapetalae</taxon>
        <taxon>asterids</taxon>
        <taxon>campanulids</taxon>
        <taxon>Asterales</taxon>
        <taxon>Asteraceae</taxon>
        <taxon>Asteroideae</taxon>
        <taxon>Anthemideae</taxon>
        <taxon>Anthemidinae</taxon>
        <taxon>Tanacetum</taxon>
    </lineage>
</organism>
<dbReference type="PROSITE" id="PS50158">
    <property type="entry name" value="ZF_CCHC"/>
    <property type="match status" value="1"/>
</dbReference>
<keyword evidence="3" id="KW-0064">Aspartyl protease</keyword>
<comment type="caution">
    <text evidence="9">The sequence shown here is derived from an EMBL/GenBank/DDBJ whole genome shotgun (WGS) entry which is preliminary data.</text>
</comment>
<feature type="compositionally biased region" description="Low complexity" evidence="6">
    <location>
        <begin position="880"/>
        <end position="893"/>
    </location>
</feature>
<dbReference type="InterPro" id="IPR039537">
    <property type="entry name" value="Retrotran_Ty1/copia-like"/>
</dbReference>
<dbReference type="EMBL" id="BQNB010012411">
    <property type="protein sequence ID" value="GJT03250.1"/>
    <property type="molecule type" value="Genomic_DNA"/>
</dbReference>
<dbReference type="Pfam" id="PF22936">
    <property type="entry name" value="Pol_BBD"/>
    <property type="match status" value="1"/>
</dbReference>
<feature type="region of interest" description="Disordered" evidence="6">
    <location>
        <begin position="217"/>
        <end position="290"/>
    </location>
</feature>
<dbReference type="PANTHER" id="PTHR42648:SF21">
    <property type="entry name" value="CYSTEINE-RICH RLK (RECEPTOR-LIKE PROTEIN KINASE) 8"/>
    <property type="match status" value="1"/>
</dbReference>
<keyword evidence="5" id="KW-0863">Zinc-finger</keyword>
<evidence type="ECO:0000313" key="9">
    <source>
        <dbReference type="EMBL" id="GJT03250.1"/>
    </source>
</evidence>
<dbReference type="InterPro" id="IPR012337">
    <property type="entry name" value="RNaseH-like_sf"/>
</dbReference>
<keyword evidence="4" id="KW-0378">Hydrolase</keyword>